<protein>
    <submittedName>
        <fullName evidence="1">Uncharacterized protein</fullName>
    </submittedName>
</protein>
<evidence type="ECO:0000313" key="1">
    <source>
        <dbReference type="EMBL" id="SFA61619.1"/>
    </source>
</evidence>
<dbReference type="AlphaFoldDB" id="A0A1I0UC00"/>
<organism evidence="1 2">
    <name type="scientific">Rhodococcoides kroppenstedtii</name>
    <dbReference type="NCBI Taxonomy" id="293050"/>
    <lineage>
        <taxon>Bacteria</taxon>
        <taxon>Bacillati</taxon>
        <taxon>Actinomycetota</taxon>
        <taxon>Actinomycetes</taxon>
        <taxon>Mycobacteriales</taxon>
        <taxon>Nocardiaceae</taxon>
        <taxon>Rhodococcoides</taxon>
    </lineage>
</organism>
<proteinExistence type="predicted"/>
<dbReference type="EMBL" id="FOJN01000018">
    <property type="protein sequence ID" value="SFA61619.1"/>
    <property type="molecule type" value="Genomic_DNA"/>
</dbReference>
<accession>A0A1I0UC00</accession>
<gene>
    <name evidence="1" type="ORF">SAMN05444374_11849</name>
</gene>
<evidence type="ECO:0000313" key="2">
    <source>
        <dbReference type="Proteomes" id="UP000182054"/>
    </source>
</evidence>
<dbReference type="Proteomes" id="UP000182054">
    <property type="component" value="Unassembled WGS sequence"/>
</dbReference>
<name>A0A1I0UC00_9NOCA</name>
<reference evidence="1 2" key="1">
    <citation type="submission" date="2016-10" db="EMBL/GenBank/DDBJ databases">
        <authorList>
            <person name="de Groot N.N."/>
        </authorList>
    </citation>
    <scope>NUCLEOTIDE SEQUENCE [LARGE SCALE GENOMIC DNA]</scope>
    <source>
        <strain evidence="1 2">DSM 44908</strain>
    </source>
</reference>
<sequence>MLESYPIHHYVLRRGVSYPAGVAHVKDMKGRCGRKNTVRVLGTGVLNGLTNLQVAAQHFALRHTQWFHI</sequence>